<feature type="signal peptide" evidence="1">
    <location>
        <begin position="1"/>
        <end position="20"/>
    </location>
</feature>
<sequence length="147" mass="15902">MRNHPLVALALAGLCGAAAAQSDPSPQDLARWQQASACVAVLKADVLVLRDRSWAGTPGLKPEMKRLTEQGFAFIGTAYKQGLRQTLADRLLEEAEAAQKRASPESLRALSQGCRTEGAKLLKQANVVERLLVSNRAESRVDKLLAR</sequence>
<keyword evidence="1" id="KW-0732">Signal</keyword>
<dbReference type="RefSeq" id="WP_210855381.1">
    <property type="nucleotide sequence ID" value="NZ_JAGQDD010000013.1"/>
</dbReference>
<gene>
    <name evidence="2" type="ORF">KAK03_16570</name>
</gene>
<dbReference type="AlphaFoldDB" id="A0A940YF49"/>
<accession>A0A940YF49</accession>
<dbReference type="Proteomes" id="UP000676246">
    <property type="component" value="Unassembled WGS sequence"/>
</dbReference>
<feature type="chain" id="PRO_5037415746" evidence="1">
    <location>
        <begin position="21"/>
        <end position="147"/>
    </location>
</feature>
<evidence type="ECO:0000313" key="3">
    <source>
        <dbReference type="Proteomes" id="UP000676246"/>
    </source>
</evidence>
<organism evidence="2 3">
    <name type="scientific">Ideonella alba</name>
    <dbReference type="NCBI Taxonomy" id="2824118"/>
    <lineage>
        <taxon>Bacteria</taxon>
        <taxon>Pseudomonadati</taxon>
        <taxon>Pseudomonadota</taxon>
        <taxon>Betaproteobacteria</taxon>
        <taxon>Burkholderiales</taxon>
        <taxon>Sphaerotilaceae</taxon>
        <taxon>Ideonella</taxon>
    </lineage>
</organism>
<evidence type="ECO:0000256" key="1">
    <source>
        <dbReference type="SAM" id="SignalP"/>
    </source>
</evidence>
<protein>
    <submittedName>
        <fullName evidence="2">Uncharacterized protein</fullName>
    </submittedName>
</protein>
<comment type="caution">
    <text evidence="2">The sequence shown here is derived from an EMBL/GenBank/DDBJ whole genome shotgun (WGS) entry which is preliminary data.</text>
</comment>
<name>A0A940YF49_9BURK</name>
<reference evidence="2 3" key="1">
    <citation type="submission" date="2021-04" db="EMBL/GenBank/DDBJ databases">
        <title>The genome sequence of Ideonella sp. 3Y2.</title>
        <authorList>
            <person name="Liu Y."/>
        </authorList>
    </citation>
    <scope>NUCLEOTIDE SEQUENCE [LARGE SCALE GENOMIC DNA]</scope>
    <source>
        <strain evidence="2 3">3Y2</strain>
    </source>
</reference>
<dbReference type="EMBL" id="JAGQDD010000013">
    <property type="protein sequence ID" value="MBQ0932096.1"/>
    <property type="molecule type" value="Genomic_DNA"/>
</dbReference>
<proteinExistence type="predicted"/>
<evidence type="ECO:0000313" key="2">
    <source>
        <dbReference type="EMBL" id="MBQ0932096.1"/>
    </source>
</evidence>
<keyword evidence="3" id="KW-1185">Reference proteome</keyword>